<keyword evidence="7" id="KW-1185">Reference proteome</keyword>
<dbReference type="InterPro" id="IPR036390">
    <property type="entry name" value="WH_DNA-bd_sf"/>
</dbReference>
<reference evidence="6 7" key="1">
    <citation type="submission" date="2017-04" db="EMBL/GenBank/DDBJ databases">
        <title>Complete genome sequence of Flavobacterium kingsejong AJ004.</title>
        <authorList>
            <person name="Lee P.C."/>
        </authorList>
    </citation>
    <scope>NUCLEOTIDE SEQUENCE [LARGE SCALE GENOMIC DNA]</scope>
    <source>
        <strain evidence="6 7">AJ004</strain>
    </source>
</reference>
<dbReference type="PROSITE" id="PS51000">
    <property type="entry name" value="HTH_DEOR_2"/>
    <property type="match status" value="1"/>
</dbReference>
<dbReference type="AlphaFoldDB" id="A0A2S1LRM7"/>
<dbReference type="RefSeq" id="WP_108737904.1">
    <property type="nucleotide sequence ID" value="NZ_CP020919.1"/>
</dbReference>
<evidence type="ECO:0000256" key="2">
    <source>
        <dbReference type="ARBA" id="ARBA00023015"/>
    </source>
</evidence>
<dbReference type="SMART" id="SM01134">
    <property type="entry name" value="DeoRC"/>
    <property type="match status" value="1"/>
</dbReference>
<dbReference type="Proteomes" id="UP000244677">
    <property type="component" value="Chromosome"/>
</dbReference>
<dbReference type="OrthoDB" id="9798651at2"/>
<dbReference type="EMBL" id="CP020919">
    <property type="protein sequence ID" value="AWG26379.1"/>
    <property type="molecule type" value="Genomic_DNA"/>
</dbReference>
<dbReference type="InterPro" id="IPR018356">
    <property type="entry name" value="Tscrpt_reg_HTH_DeoR_CS"/>
</dbReference>
<dbReference type="GO" id="GO:0003700">
    <property type="term" value="F:DNA-binding transcription factor activity"/>
    <property type="evidence" value="ECO:0007669"/>
    <property type="project" value="InterPro"/>
</dbReference>
<dbReference type="GO" id="GO:0003677">
    <property type="term" value="F:DNA binding"/>
    <property type="evidence" value="ECO:0007669"/>
    <property type="project" value="UniProtKB-KW"/>
</dbReference>
<keyword evidence="2" id="KW-0805">Transcription regulation</keyword>
<feature type="domain" description="HTH deoR-type" evidence="5">
    <location>
        <begin position="3"/>
        <end position="58"/>
    </location>
</feature>
<dbReference type="SMART" id="SM00420">
    <property type="entry name" value="HTH_DEOR"/>
    <property type="match status" value="1"/>
</dbReference>
<dbReference type="PROSITE" id="PS00894">
    <property type="entry name" value="HTH_DEOR_1"/>
    <property type="match status" value="1"/>
</dbReference>
<dbReference type="PANTHER" id="PTHR30363:SF4">
    <property type="entry name" value="GLYCEROL-3-PHOSPHATE REGULON REPRESSOR"/>
    <property type="match status" value="1"/>
</dbReference>
<organism evidence="6 7">
    <name type="scientific">Flavobacterium kingsejongi</name>
    <dbReference type="NCBI Taxonomy" id="1678728"/>
    <lineage>
        <taxon>Bacteria</taxon>
        <taxon>Pseudomonadati</taxon>
        <taxon>Bacteroidota</taxon>
        <taxon>Flavobacteriia</taxon>
        <taxon>Flavobacteriales</taxon>
        <taxon>Flavobacteriaceae</taxon>
        <taxon>Flavobacterium</taxon>
    </lineage>
</organism>
<protein>
    <submittedName>
        <fullName evidence="6">DeoR family transcriptional regulator</fullName>
    </submittedName>
</protein>
<evidence type="ECO:0000313" key="7">
    <source>
        <dbReference type="Proteomes" id="UP000244677"/>
    </source>
</evidence>
<gene>
    <name evidence="6" type="ORF">FK004_14655</name>
</gene>
<evidence type="ECO:0000256" key="3">
    <source>
        <dbReference type="ARBA" id="ARBA00023125"/>
    </source>
</evidence>
<evidence type="ECO:0000256" key="1">
    <source>
        <dbReference type="ARBA" id="ARBA00022491"/>
    </source>
</evidence>
<evidence type="ECO:0000313" key="6">
    <source>
        <dbReference type="EMBL" id="AWG26379.1"/>
    </source>
</evidence>
<dbReference type="InterPro" id="IPR050313">
    <property type="entry name" value="Carb_Metab_HTH_regulators"/>
</dbReference>
<dbReference type="PANTHER" id="PTHR30363">
    <property type="entry name" value="HTH-TYPE TRANSCRIPTIONAL REGULATOR SRLR-RELATED"/>
    <property type="match status" value="1"/>
</dbReference>
<keyword evidence="1" id="KW-0678">Repressor</keyword>
<proteinExistence type="predicted"/>
<dbReference type="Gene3D" id="3.40.50.1360">
    <property type="match status" value="1"/>
</dbReference>
<dbReference type="PRINTS" id="PR00037">
    <property type="entry name" value="HTHLACR"/>
</dbReference>
<dbReference type="SUPFAM" id="SSF100950">
    <property type="entry name" value="NagB/RpiA/CoA transferase-like"/>
    <property type="match status" value="1"/>
</dbReference>
<keyword evidence="4" id="KW-0804">Transcription</keyword>
<dbReference type="Pfam" id="PF08220">
    <property type="entry name" value="HTH_DeoR"/>
    <property type="match status" value="1"/>
</dbReference>
<dbReference type="SUPFAM" id="SSF46785">
    <property type="entry name" value="Winged helix' DNA-binding domain"/>
    <property type="match status" value="1"/>
</dbReference>
<accession>A0A2S1LRM7</accession>
<dbReference type="InterPro" id="IPR014036">
    <property type="entry name" value="DeoR-like_C"/>
</dbReference>
<dbReference type="InterPro" id="IPR037171">
    <property type="entry name" value="NagB/RpiA_transferase-like"/>
</dbReference>
<dbReference type="InterPro" id="IPR036388">
    <property type="entry name" value="WH-like_DNA-bd_sf"/>
</dbReference>
<evidence type="ECO:0000259" key="5">
    <source>
        <dbReference type="PROSITE" id="PS51000"/>
    </source>
</evidence>
<keyword evidence="3" id="KW-0238">DNA-binding</keyword>
<dbReference type="Pfam" id="PF00455">
    <property type="entry name" value="DeoRC"/>
    <property type="match status" value="1"/>
</dbReference>
<dbReference type="Gene3D" id="1.10.10.10">
    <property type="entry name" value="Winged helix-like DNA-binding domain superfamily/Winged helix DNA-binding domain"/>
    <property type="match status" value="1"/>
</dbReference>
<dbReference type="InterPro" id="IPR001034">
    <property type="entry name" value="DeoR_HTH"/>
</dbReference>
<name>A0A2S1LRM7_9FLAO</name>
<sequence length="249" mass="27407">MIKAERHTLILESLAKDHKVLLDQISKVLLVSEDTVRRDIKELSDKGLLKAVRGGAIPKSNIPMHFKERQHIAIGLKKIIAEKVLEYIKPGMVVLIDAGTSVLAAVVNLPKDIELTVVTNSFPVASILEDYPKIEVLFMGGKLNKTSFSTTGHETIEAVRNIRADICLMGICSIDSTMGVTGDDYEDSLIKRAMVETSKSTIALSTYDKLGTCESFYICGTNQLDVIITEADPSLAFFDDYKKMGITIQ</sequence>
<dbReference type="KEGG" id="fki:FK004_14655"/>
<evidence type="ECO:0000256" key="4">
    <source>
        <dbReference type="ARBA" id="ARBA00023163"/>
    </source>
</evidence>